<dbReference type="Proteomes" id="UP000789759">
    <property type="component" value="Unassembled WGS sequence"/>
</dbReference>
<sequence length="90" mass="10788">MGVSKHILQARKPNNKQSKYTHPKSKVQFQETNREALGKKNRHYPIPRNQKRSIRKEEWMLVNTFYKQKNQTTNEVNIPIQNQKSISRNQ</sequence>
<dbReference type="AlphaFoldDB" id="A0A9N9DMV7"/>
<accession>A0A9N9DMV7</accession>
<protein>
    <submittedName>
        <fullName evidence="2">14251_t:CDS:1</fullName>
    </submittedName>
</protein>
<evidence type="ECO:0000313" key="3">
    <source>
        <dbReference type="Proteomes" id="UP000789759"/>
    </source>
</evidence>
<proteinExistence type="predicted"/>
<evidence type="ECO:0000313" key="2">
    <source>
        <dbReference type="EMBL" id="CAG8642299.1"/>
    </source>
</evidence>
<comment type="caution">
    <text evidence="2">The sequence shown here is derived from an EMBL/GenBank/DDBJ whole genome shotgun (WGS) entry which is preliminary data.</text>
</comment>
<reference evidence="2" key="1">
    <citation type="submission" date="2021-06" db="EMBL/GenBank/DDBJ databases">
        <authorList>
            <person name="Kallberg Y."/>
            <person name="Tangrot J."/>
            <person name="Rosling A."/>
        </authorList>
    </citation>
    <scope>NUCLEOTIDE SEQUENCE</scope>
    <source>
        <strain evidence="2">FL966</strain>
    </source>
</reference>
<feature type="region of interest" description="Disordered" evidence="1">
    <location>
        <begin position="1"/>
        <end position="51"/>
    </location>
</feature>
<dbReference type="EMBL" id="CAJVQA010006544">
    <property type="protein sequence ID" value="CAG8642299.1"/>
    <property type="molecule type" value="Genomic_DNA"/>
</dbReference>
<feature type="compositionally biased region" description="Basic residues" evidence="1">
    <location>
        <begin position="39"/>
        <end position="51"/>
    </location>
</feature>
<organism evidence="2 3">
    <name type="scientific">Cetraspora pellucida</name>
    <dbReference type="NCBI Taxonomy" id="1433469"/>
    <lineage>
        <taxon>Eukaryota</taxon>
        <taxon>Fungi</taxon>
        <taxon>Fungi incertae sedis</taxon>
        <taxon>Mucoromycota</taxon>
        <taxon>Glomeromycotina</taxon>
        <taxon>Glomeromycetes</taxon>
        <taxon>Diversisporales</taxon>
        <taxon>Gigasporaceae</taxon>
        <taxon>Cetraspora</taxon>
    </lineage>
</organism>
<evidence type="ECO:0000256" key="1">
    <source>
        <dbReference type="SAM" id="MobiDB-lite"/>
    </source>
</evidence>
<name>A0A9N9DMV7_9GLOM</name>
<keyword evidence="3" id="KW-1185">Reference proteome</keyword>
<gene>
    <name evidence="2" type="ORF">CPELLU_LOCUS8916</name>
</gene>